<accession>A0A9W8JEM2</accession>
<comment type="caution">
    <text evidence="2">The sequence shown here is derived from an EMBL/GenBank/DDBJ whole genome shotgun (WGS) entry which is preliminary data.</text>
</comment>
<evidence type="ECO:0000256" key="1">
    <source>
        <dbReference type="ARBA" id="ARBA00022801"/>
    </source>
</evidence>
<feature type="non-terminal residue" evidence="2">
    <location>
        <position position="1"/>
    </location>
</feature>
<organism evidence="2 3">
    <name type="scientific">Candolleomyces eurysporus</name>
    <dbReference type="NCBI Taxonomy" id="2828524"/>
    <lineage>
        <taxon>Eukaryota</taxon>
        <taxon>Fungi</taxon>
        <taxon>Dikarya</taxon>
        <taxon>Basidiomycota</taxon>
        <taxon>Agaricomycotina</taxon>
        <taxon>Agaricomycetes</taxon>
        <taxon>Agaricomycetidae</taxon>
        <taxon>Agaricales</taxon>
        <taxon>Agaricineae</taxon>
        <taxon>Psathyrellaceae</taxon>
        <taxon>Candolleomyces</taxon>
    </lineage>
</organism>
<gene>
    <name evidence="2" type="ORF">H1R20_g3794</name>
</gene>
<dbReference type="EMBL" id="JANBPK010000747">
    <property type="protein sequence ID" value="KAJ2933300.1"/>
    <property type="molecule type" value="Genomic_DNA"/>
</dbReference>
<dbReference type="Pfam" id="PF00702">
    <property type="entry name" value="Hydrolase"/>
    <property type="match status" value="1"/>
</dbReference>
<evidence type="ECO:0000313" key="2">
    <source>
        <dbReference type="EMBL" id="KAJ2933300.1"/>
    </source>
</evidence>
<dbReference type="NCBIfam" id="TIGR01493">
    <property type="entry name" value="HAD-SF-IA-v2"/>
    <property type="match status" value="1"/>
</dbReference>
<sequence>MLASPEWSRIAPHWSENERDFLNLVWHRLRAWPDTVEGLRALKEKYIIGTLSNGNVRLLVDMAKYADLPWDVVFSGELFQTYKPNPNAYLEAIRYLSLAPHEVAMVAAHAFDLRAAAKLGMRTFYVHRDQEETDPHREAIKTQR</sequence>
<evidence type="ECO:0000313" key="3">
    <source>
        <dbReference type="Proteomes" id="UP001140091"/>
    </source>
</evidence>
<evidence type="ECO:0008006" key="4">
    <source>
        <dbReference type="Google" id="ProtNLM"/>
    </source>
</evidence>
<dbReference type="InterPro" id="IPR036412">
    <property type="entry name" value="HAD-like_sf"/>
</dbReference>
<dbReference type="OrthoDB" id="2363873at2759"/>
<dbReference type="PANTHER" id="PTHR43316">
    <property type="entry name" value="HYDROLASE, HALOACID DELAHOGENASE-RELATED"/>
    <property type="match status" value="1"/>
</dbReference>
<name>A0A9W8JEM2_9AGAR</name>
<dbReference type="PANTHER" id="PTHR43316:SF3">
    <property type="entry name" value="HALOACID DEHALOGENASE, TYPE II (AFU_ORTHOLOGUE AFUA_2G07750)-RELATED"/>
    <property type="match status" value="1"/>
</dbReference>
<proteinExistence type="predicted"/>
<keyword evidence="3" id="KW-1185">Reference proteome</keyword>
<dbReference type="InterPro" id="IPR023214">
    <property type="entry name" value="HAD_sf"/>
</dbReference>
<dbReference type="GO" id="GO:0016791">
    <property type="term" value="F:phosphatase activity"/>
    <property type="evidence" value="ECO:0007669"/>
    <property type="project" value="UniProtKB-ARBA"/>
</dbReference>
<protein>
    <recommendedName>
        <fullName evidence="4">(S)-2-haloacid dehalogenase</fullName>
    </recommendedName>
</protein>
<keyword evidence="1" id="KW-0378">Hydrolase</keyword>
<dbReference type="InterPro" id="IPR051540">
    <property type="entry name" value="S-2-haloacid_dehalogenase"/>
</dbReference>
<dbReference type="InterPro" id="IPR006439">
    <property type="entry name" value="HAD-SF_hydro_IA"/>
</dbReference>
<reference evidence="2" key="1">
    <citation type="submission" date="2022-06" db="EMBL/GenBank/DDBJ databases">
        <title>Genome Sequence of Candolleomyces eurysporus.</title>
        <authorList>
            <person name="Buettner E."/>
        </authorList>
    </citation>
    <scope>NUCLEOTIDE SEQUENCE</scope>
    <source>
        <strain evidence="2">VTCC 930004</strain>
    </source>
</reference>
<dbReference type="AlphaFoldDB" id="A0A9W8JEM2"/>
<dbReference type="Gene3D" id="3.40.50.1000">
    <property type="entry name" value="HAD superfamily/HAD-like"/>
    <property type="match status" value="1"/>
</dbReference>
<dbReference type="Proteomes" id="UP001140091">
    <property type="component" value="Unassembled WGS sequence"/>
</dbReference>
<dbReference type="SUPFAM" id="SSF56784">
    <property type="entry name" value="HAD-like"/>
    <property type="match status" value="1"/>
</dbReference>